<dbReference type="InterPro" id="IPR052048">
    <property type="entry name" value="ST_Response_Regulator"/>
</dbReference>
<dbReference type="Proteomes" id="UP000231658">
    <property type="component" value="Unassembled WGS sequence"/>
</dbReference>
<evidence type="ECO:0000313" key="4">
    <source>
        <dbReference type="Proteomes" id="UP000231658"/>
    </source>
</evidence>
<keyword evidence="4" id="KW-1185">Reference proteome</keyword>
<dbReference type="PANTHER" id="PTHR43228:SF1">
    <property type="entry name" value="TWO-COMPONENT RESPONSE REGULATOR ARR22"/>
    <property type="match status" value="1"/>
</dbReference>
<keyword evidence="1" id="KW-0597">Phosphoprotein</keyword>
<name>A0A1C3RC12_9PROT</name>
<protein>
    <submittedName>
        <fullName evidence="3">CheY-like receiver protein</fullName>
    </submittedName>
</protein>
<dbReference type="PANTHER" id="PTHR43228">
    <property type="entry name" value="TWO-COMPONENT RESPONSE REGULATOR"/>
    <property type="match status" value="1"/>
</dbReference>
<dbReference type="Pfam" id="PF00072">
    <property type="entry name" value="Response_reg"/>
    <property type="match status" value="1"/>
</dbReference>
<dbReference type="EMBL" id="FLYE01000001">
    <property type="protein sequence ID" value="SCA54823.1"/>
    <property type="molecule type" value="Genomic_DNA"/>
</dbReference>
<dbReference type="RefSeq" id="WP_069185564.1">
    <property type="nucleotide sequence ID" value="NZ_FLYE01000001.1"/>
</dbReference>
<reference evidence="3 4" key="1">
    <citation type="submission" date="2016-07" db="EMBL/GenBank/DDBJ databases">
        <authorList>
            <person name="Lefevre C.T."/>
        </authorList>
    </citation>
    <scope>NUCLEOTIDE SEQUENCE [LARGE SCALE GENOMIC DNA]</scope>
    <source>
        <strain evidence="3">PR1</strain>
    </source>
</reference>
<dbReference type="SMART" id="SM00448">
    <property type="entry name" value="REC"/>
    <property type="match status" value="1"/>
</dbReference>
<feature type="modified residue" description="4-aspartylphosphate" evidence="1">
    <location>
        <position position="60"/>
    </location>
</feature>
<organism evidence="3 4">
    <name type="scientific">Candidatus Terasakiella magnetica</name>
    <dbReference type="NCBI Taxonomy" id="1867952"/>
    <lineage>
        <taxon>Bacteria</taxon>
        <taxon>Pseudomonadati</taxon>
        <taxon>Pseudomonadota</taxon>
        <taxon>Alphaproteobacteria</taxon>
        <taxon>Rhodospirillales</taxon>
        <taxon>Terasakiellaceae</taxon>
        <taxon>Terasakiella</taxon>
    </lineage>
</organism>
<dbReference type="InterPro" id="IPR011006">
    <property type="entry name" value="CheY-like_superfamily"/>
</dbReference>
<dbReference type="GO" id="GO:0000160">
    <property type="term" value="P:phosphorelay signal transduction system"/>
    <property type="evidence" value="ECO:0007669"/>
    <property type="project" value="InterPro"/>
</dbReference>
<dbReference type="SUPFAM" id="SSF52172">
    <property type="entry name" value="CheY-like"/>
    <property type="match status" value="1"/>
</dbReference>
<gene>
    <name evidence="3" type="ORF">MTBPR1_10070</name>
</gene>
<dbReference type="InterPro" id="IPR001789">
    <property type="entry name" value="Sig_transdc_resp-reg_receiver"/>
</dbReference>
<dbReference type="STRING" id="1867952.MTBPR1_10070"/>
<dbReference type="AlphaFoldDB" id="A0A1C3RC12"/>
<dbReference type="OrthoDB" id="9786548at2"/>
<evidence type="ECO:0000256" key="1">
    <source>
        <dbReference type="PROSITE-ProRule" id="PRU00169"/>
    </source>
</evidence>
<accession>A0A1C3RC12</accession>
<evidence type="ECO:0000313" key="3">
    <source>
        <dbReference type="EMBL" id="SCA54823.1"/>
    </source>
</evidence>
<evidence type="ECO:0000259" key="2">
    <source>
        <dbReference type="PROSITE" id="PS50110"/>
    </source>
</evidence>
<dbReference type="Gene3D" id="3.40.50.2300">
    <property type="match status" value="1"/>
</dbReference>
<proteinExistence type="predicted"/>
<sequence length="134" mass="14860">MGVFDYSLLKVLVIEDQAFVRQMISHYLKNLGCTMIMEAPDGYAGLKQVVENQPNFIICDINMEGMDGFGFLEKLKELDGKASDIPVVFLTSDGTIDSVKKAADLSVDGYVVKPVTKDNLKLKIDAVLKRRLIS</sequence>
<dbReference type="CDD" id="cd00156">
    <property type="entry name" value="REC"/>
    <property type="match status" value="1"/>
</dbReference>
<feature type="domain" description="Response regulatory" evidence="2">
    <location>
        <begin position="10"/>
        <end position="128"/>
    </location>
</feature>
<dbReference type="PROSITE" id="PS50110">
    <property type="entry name" value="RESPONSE_REGULATORY"/>
    <property type="match status" value="1"/>
</dbReference>